<proteinExistence type="inferred from homology"/>
<feature type="transmembrane region" description="Helical" evidence="14">
    <location>
        <begin position="173"/>
        <end position="191"/>
    </location>
</feature>
<dbReference type="GO" id="GO:0003954">
    <property type="term" value="F:NADH dehydrogenase activity"/>
    <property type="evidence" value="ECO:0007669"/>
    <property type="project" value="TreeGrafter"/>
</dbReference>
<keyword evidence="6 12" id="KW-0812">Transmembrane</keyword>
<evidence type="ECO:0000256" key="6">
    <source>
        <dbReference type="ARBA" id="ARBA00022692"/>
    </source>
</evidence>
<dbReference type="InterPro" id="IPR001694">
    <property type="entry name" value="NADH_UbQ_OxRdtase_su1/FPO"/>
</dbReference>
<feature type="transmembrane region" description="Helical" evidence="14">
    <location>
        <begin position="270"/>
        <end position="293"/>
    </location>
</feature>
<feature type="transmembrane region" description="Helical" evidence="14">
    <location>
        <begin position="7"/>
        <end position="24"/>
    </location>
</feature>
<evidence type="ECO:0000256" key="10">
    <source>
        <dbReference type="ARBA" id="ARBA00023128"/>
    </source>
</evidence>
<sequence>MLIFFQVVIFLGLYLLIVALFTLFERKVLGFAQNRKGPDKVGNKGVLQPFADAAKLFSKSSANPILSSSFFYLYSAFFFFFIPLILCMSKNFNWGLSWYKSFLFILMLFSFNVYGTILSGWSSNSKFSLIGSIRSVAQTISYEMVLSTLVVMIALSSYTMYINMITKMSSHIYLFFPMWMSVIMLTITLMIEVNRTPFDLAECESELVSGFNVEYGGIEFSLIFLGENLMVVISSFLLASFFFNFYWTFIFIFYFIWIRASFPRFRFDKMMYLCWLILVPLSVSMPWLIFMFVM</sequence>
<evidence type="ECO:0000256" key="12">
    <source>
        <dbReference type="RuleBase" id="RU000471"/>
    </source>
</evidence>
<keyword evidence="11 14" id="KW-0472">Membrane</keyword>
<dbReference type="PANTHER" id="PTHR11432">
    <property type="entry name" value="NADH DEHYDROGENASE SUBUNIT 1"/>
    <property type="match status" value="1"/>
</dbReference>
<dbReference type="CTD" id="4535"/>
<feature type="transmembrane region" description="Helical" evidence="14">
    <location>
        <begin position="141"/>
        <end position="161"/>
    </location>
</feature>
<dbReference type="EC" id="7.1.1.2" evidence="13"/>
<dbReference type="GO" id="GO:0005743">
    <property type="term" value="C:mitochondrial inner membrane"/>
    <property type="evidence" value="ECO:0007669"/>
    <property type="project" value="UniProtKB-SubCell"/>
</dbReference>
<feature type="transmembrane region" description="Helical" evidence="14">
    <location>
        <begin position="229"/>
        <end position="258"/>
    </location>
</feature>
<keyword evidence="5" id="KW-0813">Transport</keyword>
<comment type="function">
    <text evidence="1">Core subunit of the mitochondrial membrane respiratory chain NADH dehydrogenase (Complex I) that is believed to belong to the minimal assembly required for catalysis. Complex I functions in the transfer of electrons from NADH to the respiratory chain. The immediate electron acceptor for the enzyme is believed to be ubiquinone.</text>
</comment>
<dbReference type="AlphaFoldDB" id="X2C087"/>
<evidence type="ECO:0000256" key="7">
    <source>
        <dbReference type="ARBA" id="ARBA00022792"/>
    </source>
</evidence>
<evidence type="ECO:0000256" key="2">
    <source>
        <dbReference type="ARBA" id="ARBA00004448"/>
    </source>
</evidence>
<evidence type="ECO:0000256" key="13">
    <source>
        <dbReference type="RuleBase" id="RU000473"/>
    </source>
</evidence>
<organism evidence="15">
    <name type="scientific">Liposcelis decolor</name>
    <dbReference type="NCBI Taxonomy" id="209926"/>
    <lineage>
        <taxon>Eukaryota</taxon>
        <taxon>Metazoa</taxon>
        <taxon>Ecdysozoa</taxon>
        <taxon>Arthropoda</taxon>
        <taxon>Hexapoda</taxon>
        <taxon>Insecta</taxon>
        <taxon>Pterygota</taxon>
        <taxon>Neoptera</taxon>
        <taxon>Paraneoptera</taxon>
        <taxon>Psocodea</taxon>
        <taxon>Troctomorpha</taxon>
        <taxon>Liposcelidetae</taxon>
        <taxon>Liposcelididae</taxon>
        <taxon>Liposcelis</taxon>
    </lineage>
</organism>
<comment type="catalytic activity">
    <reaction evidence="13">
        <text>a ubiquinone + NADH + 5 H(+)(in) = a ubiquinol + NAD(+) + 4 H(+)(out)</text>
        <dbReference type="Rhea" id="RHEA:29091"/>
        <dbReference type="Rhea" id="RHEA-COMP:9565"/>
        <dbReference type="Rhea" id="RHEA-COMP:9566"/>
        <dbReference type="ChEBI" id="CHEBI:15378"/>
        <dbReference type="ChEBI" id="CHEBI:16389"/>
        <dbReference type="ChEBI" id="CHEBI:17976"/>
        <dbReference type="ChEBI" id="CHEBI:57540"/>
        <dbReference type="ChEBI" id="CHEBI:57945"/>
        <dbReference type="EC" id="7.1.1.2"/>
    </reaction>
</comment>
<evidence type="ECO:0000313" key="15">
    <source>
        <dbReference type="EMBL" id="AFV61883.1"/>
    </source>
</evidence>
<name>X2C087_9NEOP</name>
<dbReference type="EMBL" id="JX870621">
    <property type="protein sequence ID" value="AFV61883.1"/>
    <property type="molecule type" value="Genomic_DNA"/>
</dbReference>
<keyword evidence="10 13" id="KW-0496">Mitochondrion</keyword>
<evidence type="ECO:0000256" key="9">
    <source>
        <dbReference type="ARBA" id="ARBA00023075"/>
    </source>
</evidence>
<dbReference type="PANTHER" id="PTHR11432:SF3">
    <property type="entry name" value="NADH-UBIQUINONE OXIDOREDUCTASE CHAIN 1"/>
    <property type="match status" value="1"/>
</dbReference>
<evidence type="ECO:0000256" key="8">
    <source>
        <dbReference type="ARBA" id="ARBA00022989"/>
    </source>
</evidence>
<keyword evidence="12" id="KW-0520">NAD</keyword>
<geneLocation type="mitochondrion" evidence="15"/>
<accession>X2C087</accession>
<evidence type="ECO:0000256" key="5">
    <source>
        <dbReference type="ARBA" id="ARBA00022448"/>
    </source>
</evidence>
<keyword evidence="7" id="KW-0999">Mitochondrion inner membrane</keyword>
<dbReference type="InterPro" id="IPR018086">
    <property type="entry name" value="NADH_UbQ_OxRdtase_su1_CS"/>
</dbReference>
<evidence type="ECO:0000256" key="14">
    <source>
        <dbReference type="SAM" id="Phobius"/>
    </source>
</evidence>
<comment type="subcellular location">
    <subcellularLocation>
        <location evidence="2 12">Mitochondrion inner membrane</location>
        <topology evidence="2 12">Multi-pass membrane protein</topology>
    </subcellularLocation>
</comment>
<dbReference type="GeneID" id="18887509"/>
<keyword evidence="8 14" id="KW-1133">Transmembrane helix</keyword>
<evidence type="ECO:0000256" key="3">
    <source>
        <dbReference type="ARBA" id="ARBA00010535"/>
    </source>
</evidence>
<dbReference type="PROSITE" id="PS00668">
    <property type="entry name" value="COMPLEX1_ND1_2"/>
    <property type="match status" value="1"/>
</dbReference>
<feature type="transmembrane region" description="Helical" evidence="14">
    <location>
        <begin position="101"/>
        <end position="121"/>
    </location>
</feature>
<keyword evidence="9 13" id="KW-0830">Ubiquinone</keyword>
<feature type="transmembrane region" description="Helical" evidence="14">
    <location>
        <begin position="70"/>
        <end position="89"/>
    </location>
</feature>
<comment type="similarity">
    <text evidence="3 12">Belongs to the complex I subunit 1 family.</text>
</comment>
<protein>
    <recommendedName>
        <fullName evidence="4 13">NADH-ubiquinone oxidoreductase chain 1</fullName>
        <ecNumber evidence="13">7.1.1.2</ecNumber>
    </recommendedName>
</protein>
<evidence type="ECO:0000256" key="11">
    <source>
        <dbReference type="ARBA" id="ARBA00023136"/>
    </source>
</evidence>
<dbReference type="GO" id="GO:0008137">
    <property type="term" value="F:NADH dehydrogenase (ubiquinone) activity"/>
    <property type="evidence" value="ECO:0007669"/>
    <property type="project" value="UniProtKB-EC"/>
</dbReference>
<evidence type="ECO:0000256" key="4">
    <source>
        <dbReference type="ARBA" id="ARBA00021009"/>
    </source>
</evidence>
<reference evidence="15" key="1">
    <citation type="journal article" date="2014" name="PLoS ONE">
        <title>The Complete Mitochondrial Genome of the Booklouse, Liposcelis decolor: Insights into Gene Arrangement and Genome Organization within the Genus Liposcelis.</title>
        <authorList>
            <person name="Chen S.C."/>
            <person name="Wei D.D."/>
            <person name="Shao R."/>
            <person name="Dou W."/>
            <person name="Wang J.J."/>
        </authorList>
    </citation>
    <scope>NUCLEOTIDE SEQUENCE</scope>
</reference>
<gene>
    <name evidence="15" type="primary">ND1</name>
</gene>
<dbReference type="GO" id="GO:0009060">
    <property type="term" value="P:aerobic respiration"/>
    <property type="evidence" value="ECO:0007669"/>
    <property type="project" value="TreeGrafter"/>
</dbReference>
<dbReference type="RefSeq" id="YP_009020938.1">
    <property type="nucleotide sequence ID" value="NC_023839.1"/>
</dbReference>
<dbReference type="Pfam" id="PF00146">
    <property type="entry name" value="NADHdh"/>
    <property type="match status" value="1"/>
</dbReference>
<evidence type="ECO:0000256" key="1">
    <source>
        <dbReference type="ARBA" id="ARBA00003257"/>
    </source>
</evidence>